<gene>
    <name evidence="6" type="ORF">C4520_18110</name>
</gene>
<dbReference type="Gene3D" id="2.40.30.170">
    <property type="match status" value="1"/>
</dbReference>
<comment type="caution">
    <text evidence="6">The sequence shown here is derived from an EMBL/GenBank/DDBJ whole genome shotgun (WGS) entry which is preliminary data.</text>
</comment>
<evidence type="ECO:0000256" key="3">
    <source>
        <dbReference type="SAM" id="SignalP"/>
    </source>
</evidence>
<evidence type="ECO:0000259" key="5">
    <source>
        <dbReference type="Pfam" id="PF25989"/>
    </source>
</evidence>
<evidence type="ECO:0000313" key="6">
    <source>
        <dbReference type="EMBL" id="RJP16660.1"/>
    </source>
</evidence>
<keyword evidence="3" id="KW-0732">Signal</keyword>
<dbReference type="InterPro" id="IPR058637">
    <property type="entry name" value="YknX-like_C"/>
</dbReference>
<dbReference type="PANTHER" id="PTHR30469">
    <property type="entry name" value="MULTIDRUG RESISTANCE PROTEIN MDTA"/>
    <property type="match status" value="1"/>
</dbReference>
<keyword evidence="2" id="KW-0175">Coiled coil</keyword>
<dbReference type="NCBIfam" id="TIGR01730">
    <property type="entry name" value="RND_mfp"/>
    <property type="match status" value="1"/>
</dbReference>
<dbReference type="GO" id="GO:1990281">
    <property type="term" value="C:efflux pump complex"/>
    <property type="evidence" value="ECO:0007669"/>
    <property type="project" value="TreeGrafter"/>
</dbReference>
<dbReference type="Gene3D" id="1.10.287.470">
    <property type="entry name" value="Helix hairpin bin"/>
    <property type="match status" value="1"/>
</dbReference>
<name>A0A3A4NHV3_ABYX5</name>
<dbReference type="Proteomes" id="UP000265882">
    <property type="component" value="Unassembled WGS sequence"/>
</dbReference>
<reference evidence="6 7" key="1">
    <citation type="journal article" date="2017" name="ISME J.">
        <title>Energy and carbon metabolisms in a deep terrestrial subsurface fluid microbial community.</title>
        <authorList>
            <person name="Momper L."/>
            <person name="Jungbluth S.P."/>
            <person name="Lee M.D."/>
            <person name="Amend J.P."/>
        </authorList>
    </citation>
    <scope>NUCLEOTIDE SEQUENCE [LARGE SCALE GENOMIC DNA]</scope>
    <source>
        <strain evidence="6">SURF_5</strain>
    </source>
</reference>
<dbReference type="Pfam" id="PF25989">
    <property type="entry name" value="YknX_C"/>
    <property type="match status" value="1"/>
</dbReference>
<evidence type="ECO:0000259" key="4">
    <source>
        <dbReference type="Pfam" id="PF25954"/>
    </source>
</evidence>
<organism evidence="6 7">
    <name type="scientific">Abyssobacteria bacterium (strain SURF_5)</name>
    <dbReference type="NCBI Taxonomy" id="2093360"/>
    <lineage>
        <taxon>Bacteria</taxon>
        <taxon>Pseudomonadati</taxon>
        <taxon>Candidatus Hydrogenedentota</taxon>
        <taxon>Candidatus Abyssobacteria</taxon>
    </lineage>
</organism>
<feature type="signal peptide" evidence="3">
    <location>
        <begin position="1"/>
        <end position="22"/>
    </location>
</feature>
<dbReference type="FunFam" id="2.40.30.170:FF:000010">
    <property type="entry name" value="Efflux RND transporter periplasmic adaptor subunit"/>
    <property type="match status" value="1"/>
</dbReference>
<feature type="coiled-coil region" evidence="2">
    <location>
        <begin position="94"/>
        <end position="128"/>
    </location>
</feature>
<dbReference type="GO" id="GO:0015562">
    <property type="term" value="F:efflux transmembrane transporter activity"/>
    <property type="evidence" value="ECO:0007669"/>
    <property type="project" value="TreeGrafter"/>
</dbReference>
<dbReference type="PROSITE" id="PS51257">
    <property type="entry name" value="PROKAR_LIPOPROTEIN"/>
    <property type="match status" value="1"/>
</dbReference>
<feature type="domain" description="YknX-like C-terminal permuted SH3-like" evidence="5">
    <location>
        <begin position="300"/>
        <end position="369"/>
    </location>
</feature>
<feature type="chain" id="PRO_5017216089" evidence="3">
    <location>
        <begin position="23"/>
        <end position="378"/>
    </location>
</feature>
<dbReference type="EMBL" id="QZKU01000125">
    <property type="protein sequence ID" value="RJP16660.1"/>
    <property type="molecule type" value="Genomic_DNA"/>
</dbReference>
<dbReference type="SUPFAM" id="SSF111369">
    <property type="entry name" value="HlyD-like secretion proteins"/>
    <property type="match status" value="1"/>
</dbReference>
<dbReference type="InterPro" id="IPR006143">
    <property type="entry name" value="RND_pump_MFP"/>
</dbReference>
<evidence type="ECO:0000256" key="2">
    <source>
        <dbReference type="SAM" id="Coils"/>
    </source>
</evidence>
<protein>
    <submittedName>
        <fullName evidence="6">Efflux RND transporter periplasmic adaptor subunit</fullName>
    </submittedName>
</protein>
<dbReference type="Gene3D" id="2.40.420.20">
    <property type="match status" value="1"/>
</dbReference>
<sequence length="378" mass="40314">MKWISRFIVICALAGTSCNQRAMTAEDDAEARAVPVTVEKAAKKTMTRQLSATGSILAFADAAVVSEVAGVIEDLPIEKGQEVKKGQMVAIVEHAEASARVLEAEAALQAAQAQVLQAEAKLRNVEVEHSRVSTLFADGVASQQMLDAIDANRDVAAAAKEMAVAQVAQAGAALQHVRVYLENHTVCSPMEGVVTARYVDAGDKNNPSEPIISIARMDPVKVVCDFPERDLPFLKCGQVAYLEVDAYPAERFPAEVKIVSPSMDSSARTVAVELWAPNGEGRLRAGMFARVVVLGEEVEVLAVPDDALTRIPGTGVEFLFVIDDSTARRVDVQRGRHSGGWTEVSGALAPADLVVVEGQNNLRSGASVRIVSDMESQP</sequence>
<comment type="similarity">
    <text evidence="1">Belongs to the membrane fusion protein (MFP) (TC 8.A.1) family.</text>
</comment>
<proteinExistence type="inferred from homology"/>
<dbReference type="AlphaFoldDB" id="A0A3A4NHV3"/>
<evidence type="ECO:0000313" key="7">
    <source>
        <dbReference type="Proteomes" id="UP000265882"/>
    </source>
</evidence>
<feature type="domain" description="CusB-like beta-barrel" evidence="4">
    <location>
        <begin position="222"/>
        <end position="293"/>
    </location>
</feature>
<evidence type="ECO:0000256" key="1">
    <source>
        <dbReference type="ARBA" id="ARBA00009477"/>
    </source>
</evidence>
<dbReference type="Pfam" id="PF25954">
    <property type="entry name" value="Beta-barrel_RND_2"/>
    <property type="match status" value="1"/>
</dbReference>
<dbReference type="InterPro" id="IPR058792">
    <property type="entry name" value="Beta-barrel_RND_2"/>
</dbReference>
<dbReference type="Gene3D" id="2.40.50.100">
    <property type="match status" value="1"/>
</dbReference>
<accession>A0A3A4NHV3</accession>